<organism evidence="2 3">
    <name type="scientific">Suillus discolor</name>
    <dbReference type="NCBI Taxonomy" id="1912936"/>
    <lineage>
        <taxon>Eukaryota</taxon>
        <taxon>Fungi</taxon>
        <taxon>Dikarya</taxon>
        <taxon>Basidiomycota</taxon>
        <taxon>Agaricomycotina</taxon>
        <taxon>Agaricomycetes</taxon>
        <taxon>Agaricomycetidae</taxon>
        <taxon>Boletales</taxon>
        <taxon>Suillineae</taxon>
        <taxon>Suillaceae</taxon>
        <taxon>Suillus</taxon>
    </lineage>
</organism>
<keyword evidence="3" id="KW-1185">Reference proteome</keyword>
<feature type="transmembrane region" description="Helical" evidence="1">
    <location>
        <begin position="16"/>
        <end position="37"/>
    </location>
</feature>
<comment type="caution">
    <text evidence="2">The sequence shown here is derived from an EMBL/GenBank/DDBJ whole genome shotgun (WGS) entry which is preliminary data.</text>
</comment>
<protein>
    <submittedName>
        <fullName evidence="2">Uncharacterized protein</fullName>
    </submittedName>
</protein>
<evidence type="ECO:0000313" key="3">
    <source>
        <dbReference type="Proteomes" id="UP000823399"/>
    </source>
</evidence>
<sequence>PSDTDLSWNENGILEMVYISTIGHKSLGLCLAGWVIGWLNVRGDLRKSVLVFLIFLRCASGVGWSALGKTK</sequence>
<dbReference type="AlphaFoldDB" id="A0A9P7FG10"/>
<proteinExistence type="predicted"/>
<evidence type="ECO:0000256" key="1">
    <source>
        <dbReference type="SAM" id="Phobius"/>
    </source>
</evidence>
<keyword evidence="1" id="KW-0472">Membrane</keyword>
<accession>A0A9P7FG10</accession>
<dbReference type="RefSeq" id="XP_041298206.1">
    <property type="nucleotide sequence ID" value="XM_041435664.1"/>
</dbReference>
<dbReference type="GeneID" id="64697923"/>
<feature type="non-terminal residue" evidence="2">
    <location>
        <position position="71"/>
    </location>
</feature>
<dbReference type="Proteomes" id="UP000823399">
    <property type="component" value="Unassembled WGS sequence"/>
</dbReference>
<dbReference type="EMBL" id="JABBWM010000005">
    <property type="protein sequence ID" value="KAG2117317.1"/>
    <property type="molecule type" value="Genomic_DNA"/>
</dbReference>
<keyword evidence="1" id="KW-1133">Transmembrane helix</keyword>
<keyword evidence="1" id="KW-0812">Transmembrane</keyword>
<gene>
    <name evidence="2" type="ORF">F5147DRAFT_672269</name>
</gene>
<name>A0A9P7FG10_9AGAM</name>
<feature type="transmembrane region" description="Helical" evidence="1">
    <location>
        <begin position="49"/>
        <end position="67"/>
    </location>
</feature>
<evidence type="ECO:0000313" key="2">
    <source>
        <dbReference type="EMBL" id="KAG2117317.1"/>
    </source>
</evidence>
<reference evidence="2" key="1">
    <citation type="journal article" date="2020" name="New Phytol.">
        <title>Comparative genomics reveals dynamic genome evolution in host specialist ectomycorrhizal fungi.</title>
        <authorList>
            <person name="Lofgren L.A."/>
            <person name="Nguyen N.H."/>
            <person name="Vilgalys R."/>
            <person name="Ruytinx J."/>
            <person name="Liao H.L."/>
            <person name="Branco S."/>
            <person name="Kuo A."/>
            <person name="LaButti K."/>
            <person name="Lipzen A."/>
            <person name="Andreopoulos W."/>
            <person name="Pangilinan J."/>
            <person name="Riley R."/>
            <person name="Hundley H."/>
            <person name="Na H."/>
            <person name="Barry K."/>
            <person name="Grigoriev I.V."/>
            <person name="Stajich J.E."/>
            <person name="Kennedy P.G."/>
        </authorList>
    </citation>
    <scope>NUCLEOTIDE SEQUENCE</scope>
    <source>
        <strain evidence="2">FC423</strain>
    </source>
</reference>